<accession>A0AAQ3PJ63</accession>
<gene>
    <name evidence="1" type="ORF">U9M48_001280</name>
</gene>
<keyword evidence="2" id="KW-1185">Reference proteome</keyword>
<proteinExistence type="predicted"/>
<name>A0AAQ3PJ63_PASNO</name>
<organism evidence="1 2">
    <name type="scientific">Paspalum notatum var. saurae</name>
    <dbReference type="NCBI Taxonomy" id="547442"/>
    <lineage>
        <taxon>Eukaryota</taxon>
        <taxon>Viridiplantae</taxon>
        <taxon>Streptophyta</taxon>
        <taxon>Embryophyta</taxon>
        <taxon>Tracheophyta</taxon>
        <taxon>Spermatophyta</taxon>
        <taxon>Magnoliopsida</taxon>
        <taxon>Liliopsida</taxon>
        <taxon>Poales</taxon>
        <taxon>Poaceae</taxon>
        <taxon>PACMAD clade</taxon>
        <taxon>Panicoideae</taxon>
        <taxon>Andropogonodae</taxon>
        <taxon>Paspaleae</taxon>
        <taxon>Paspalinae</taxon>
        <taxon>Paspalum</taxon>
    </lineage>
</organism>
<dbReference type="Proteomes" id="UP001341281">
    <property type="component" value="Chromosome 01"/>
</dbReference>
<sequence>MDRYLYHYERWAANGKSMQKAAEDMDQLRASGIEEMAAALEIGAADLGFLTDAYELVAGGRRVMRWVHAYGYYLDPERDAAKRALFDHLQNDANAWLERLHSCAELERRRTFCVGGEGEGGGSALNETYRAYKKKMQDLTKATRTYFGNLVKAFETDLPEFNSVN</sequence>
<evidence type="ECO:0000313" key="1">
    <source>
        <dbReference type="EMBL" id="WVZ49974.1"/>
    </source>
</evidence>
<dbReference type="Gene3D" id="1.20.120.1750">
    <property type="match status" value="1"/>
</dbReference>
<evidence type="ECO:0000313" key="2">
    <source>
        <dbReference type="Proteomes" id="UP001341281"/>
    </source>
</evidence>
<dbReference type="EMBL" id="CP144745">
    <property type="protein sequence ID" value="WVZ49974.1"/>
    <property type="molecule type" value="Genomic_DNA"/>
</dbReference>
<reference evidence="1 2" key="1">
    <citation type="submission" date="2024-02" db="EMBL/GenBank/DDBJ databases">
        <title>High-quality chromosome-scale genome assembly of Pensacola bahiagrass (Paspalum notatum Flugge var. saurae).</title>
        <authorList>
            <person name="Vega J.M."/>
            <person name="Podio M."/>
            <person name="Orjuela J."/>
            <person name="Siena L.A."/>
            <person name="Pessino S.C."/>
            <person name="Combes M.C."/>
            <person name="Mariac C."/>
            <person name="Albertini E."/>
            <person name="Pupilli F."/>
            <person name="Ortiz J.P.A."/>
            <person name="Leblanc O."/>
        </authorList>
    </citation>
    <scope>NUCLEOTIDE SEQUENCE [LARGE SCALE GENOMIC DNA]</scope>
    <source>
        <strain evidence="1">R1</strain>
        <tissue evidence="1">Leaf</tissue>
    </source>
</reference>
<dbReference type="AlphaFoldDB" id="A0AAQ3PJ63"/>
<protein>
    <submittedName>
        <fullName evidence="1">Uncharacterized protein</fullName>
    </submittedName>
</protein>